<protein>
    <submittedName>
        <fullName evidence="3">Uncharacterized protein</fullName>
    </submittedName>
</protein>
<keyword evidence="1" id="KW-0175">Coiled coil</keyword>
<keyword evidence="4" id="KW-1185">Reference proteome</keyword>
<feature type="compositionally biased region" description="Basic and acidic residues" evidence="2">
    <location>
        <begin position="379"/>
        <end position="391"/>
    </location>
</feature>
<feature type="compositionally biased region" description="Polar residues" evidence="2">
    <location>
        <begin position="288"/>
        <end position="303"/>
    </location>
</feature>
<dbReference type="AlphaFoldDB" id="A0A8S1J2K5"/>
<feature type="region of interest" description="Disordered" evidence="2">
    <location>
        <begin position="1"/>
        <end position="44"/>
    </location>
</feature>
<feature type="compositionally biased region" description="Basic residues" evidence="2">
    <location>
        <begin position="392"/>
        <end position="401"/>
    </location>
</feature>
<organism evidence="3 4">
    <name type="scientific">Ostreobium quekettii</name>
    <dbReference type="NCBI Taxonomy" id="121088"/>
    <lineage>
        <taxon>Eukaryota</taxon>
        <taxon>Viridiplantae</taxon>
        <taxon>Chlorophyta</taxon>
        <taxon>core chlorophytes</taxon>
        <taxon>Ulvophyceae</taxon>
        <taxon>TCBD clade</taxon>
        <taxon>Bryopsidales</taxon>
        <taxon>Ostreobineae</taxon>
        <taxon>Ostreobiaceae</taxon>
        <taxon>Ostreobium</taxon>
    </lineage>
</organism>
<feature type="region of interest" description="Disordered" evidence="2">
    <location>
        <begin position="379"/>
        <end position="431"/>
    </location>
</feature>
<proteinExistence type="predicted"/>
<dbReference type="EMBL" id="CAJHUC010001679">
    <property type="protein sequence ID" value="CAD7701991.1"/>
    <property type="molecule type" value="Genomic_DNA"/>
</dbReference>
<sequence length="431" mass="47402">MQGATTASGRHLRRTSKSFPPTSRRAFGGRSPDGRHARVLEDEVEQTKESCARVKKATAHRARMNTELEGQRDALIDRCRVGQRDCMEREAALEALLAEVRAAADAGSREVCALEEEYARLGADGQRAIDELQAKVAAEAREVEVLEADLRARIDARCPPSVRREVKYHKDVVKALRLVADAEDAEIRRLEALRIELEAEEAAVDAEREELSAAHGRMLHPRGTGCCGPLVGGPGDACPPGIAAQLERRGGGGEGDKENAAGADAASTSEGVRPGASDGRRKVVASSPRPSGLSTRSSRSDGSCCSAGGREERRPFRALPPHRPIKPFVPRRSDKPPTAARLPKPIFWTDYRSFYRETEFHPWLREVREAKAAAELRNARKAQAVEEERLRREKQKARFRARPMPNFGEETDRKREGGSTARSSGSREGKK</sequence>
<gene>
    <name evidence="3" type="ORF">OSTQU699_LOCUS7348</name>
</gene>
<evidence type="ECO:0000313" key="3">
    <source>
        <dbReference type="EMBL" id="CAD7701991.1"/>
    </source>
</evidence>
<reference evidence="3" key="1">
    <citation type="submission" date="2020-12" db="EMBL/GenBank/DDBJ databases">
        <authorList>
            <person name="Iha C."/>
        </authorList>
    </citation>
    <scope>NUCLEOTIDE SEQUENCE</scope>
</reference>
<evidence type="ECO:0000313" key="4">
    <source>
        <dbReference type="Proteomes" id="UP000708148"/>
    </source>
</evidence>
<feature type="coiled-coil region" evidence="1">
    <location>
        <begin position="180"/>
        <end position="214"/>
    </location>
</feature>
<feature type="compositionally biased region" description="Basic and acidic residues" evidence="2">
    <location>
        <begin position="32"/>
        <end position="44"/>
    </location>
</feature>
<evidence type="ECO:0000256" key="1">
    <source>
        <dbReference type="SAM" id="Coils"/>
    </source>
</evidence>
<feature type="region of interest" description="Disordered" evidence="2">
    <location>
        <begin position="238"/>
        <end position="340"/>
    </location>
</feature>
<name>A0A8S1J2K5_9CHLO</name>
<accession>A0A8S1J2K5</accession>
<feature type="compositionally biased region" description="Basic and acidic residues" evidence="2">
    <location>
        <begin position="246"/>
        <end position="259"/>
    </location>
</feature>
<comment type="caution">
    <text evidence="3">The sequence shown here is derived from an EMBL/GenBank/DDBJ whole genome shotgun (WGS) entry which is preliminary data.</text>
</comment>
<dbReference type="Proteomes" id="UP000708148">
    <property type="component" value="Unassembled WGS sequence"/>
</dbReference>
<evidence type="ECO:0000256" key="2">
    <source>
        <dbReference type="SAM" id="MobiDB-lite"/>
    </source>
</evidence>